<dbReference type="NCBIfam" id="TIGR00401">
    <property type="entry name" value="msrA"/>
    <property type="match status" value="1"/>
</dbReference>
<name>A0A841K2G7_9HYPH</name>
<sequence length="207" mass="22672">MRAFTLGSLLLGCVLVLGGGAPAGAQEGEGKEGEGKASAIFAGGCFWCMEPPFDAVPGVIATISGYTGGRTQNPTYNEVSSGRTGHKEAVKVVYDPARVTYEQLLAIFWRNIDPHDARGQFCDKGDQYTSAIFVATPEQRQAAEASLKAVSARLKQRVVTEILPAATFYPAEDYHQNYYRKNPAKYKYYRFACGRDRRLEEVWGPAS</sequence>
<feature type="domain" description="Peptide methionine sulphoxide reductase MsrA" evidence="6">
    <location>
        <begin position="39"/>
        <end position="187"/>
    </location>
</feature>
<dbReference type="PANTHER" id="PTHR43774:SF1">
    <property type="entry name" value="PEPTIDE METHIONINE SULFOXIDE REDUCTASE MSRA 2"/>
    <property type="match status" value="1"/>
</dbReference>
<organism evidence="7 8">
    <name type="scientific">Chelatococcus composti</name>
    <dbReference type="NCBI Taxonomy" id="1743235"/>
    <lineage>
        <taxon>Bacteria</taxon>
        <taxon>Pseudomonadati</taxon>
        <taxon>Pseudomonadota</taxon>
        <taxon>Alphaproteobacteria</taxon>
        <taxon>Hyphomicrobiales</taxon>
        <taxon>Chelatococcaceae</taxon>
        <taxon>Chelatococcus</taxon>
    </lineage>
</organism>
<dbReference type="HAMAP" id="MF_01401">
    <property type="entry name" value="MsrA"/>
    <property type="match status" value="1"/>
</dbReference>
<protein>
    <recommendedName>
        <fullName evidence="4">Peptide methionine sulfoxide reductase MsrA</fullName>
        <shortName evidence="4">Protein-methionine-S-oxide reductase</shortName>
        <ecNumber evidence="4">1.8.4.11</ecNumber>
    </recommendedName>
    <alternativeName>
        <fullName evidence="4">Peptide-methionine (S)-S-oxide reductase</fullName>
        <shortName evidence="4">Peptide Met(O) reductase</shortName>
    </alternativeName>
</protein>
<dbReference type="RefSeq" id="WP_183331271.1">
    <property type="nucleotide sequence ID" value="NZ_BMHX01000001.1"/>
</dbReference>
<comment type="caution">
    <text evidence="7">The sequence shown here is derived from an EMBL/GenBank/DDBJ whole genome shotgun (WGS) entry which is preliminary data.</text>
</comment>
<dbReference type="Gene3D" id="3.30.1060.10">
    <property type="entry name" value="Peptide methionine sulphoxide reductase MsrA"/>
    <property type="match status" value="1"/>
</dbReference>
<accession>A0A841K2G7</accession>
<evidence type="ECO:0000313" key="7">
    <source>
        <dbReference type="EMBL" id="MBB6166535.1"/>
    </source>
</evidence>
<dbReference type="GO" id="GO:0008113">
    <property type="term" value="F:peptide-methionine (S)-S-oxide reductase activity"/>
    <property type="evidence" value="ECO:0007669"/>
    <property type="project" value="UniProtKB-UniRule"/>
</dbReference>
<comment type="catalytic activity">
    <reaction evidence="2 4">
        <text>L-methionyl-[protein] + [thioredoxin]-disulfide + H2O = L-methionyl-(S)-S-oxide-[protein] + [thioredoxin]-dithiol</text>
        <dbReference type="Rhea" id="RHEA:14217"/>
        <dbReference type="Rhea" id="RHEA-COMP:10698"/>
        <dbReference type="Rhea" id="RHEA-COMP:10700"/>
        <dbReference type="Rhea" id="RHEA-COMP:12313"/>
        <dbReference type="Rhea" id="RHEA-COMP:12315"/>
        <dbReference type="ChEBI" id="CHEBI:15377"/>
        <dbReference type="ChEBI" id="CHEBI:16044"/>
        <dbReference type="ChEBI" id="CHEBI:29950"/>
        <dbReference type="ChEBI" id="CHEBI:44120"/>
        <dbReference type="ChEBI" id="CHEBI:50058"/>
        <dbReference type="EC" id="1.8.4.11"/>
    </reaction>
</comment>
<reference evidence="7 8" key="1">
    <citation type="submission" date="2020-08" db="EMBL/GenBank/DDBJ databases">
        <title>Genomic Encyclopedia of Type Strains, Phase IV (KMG-IV): sequencing the most valuable type-strain genomes for metagenomic binning, comparative biology and taxonomic classification.</title>
        <authorList>
            <person name="Goeker M."/>
        </authorList>
    </citation>
    <scope>NUCLEOTIDE SEQUENCE [LARGE SCALE GENOMIC DNA]</scope>
    <source>
        <strain evidence="7 8">DSM 101465</strain>
    </source>
</reference>
<comment type="catalytic activity">
    <reaction evidence="3 4">
        <text>[thioredoxin]-disulfide + L-methionine + H2O = L-methionine (S)-S-oxide + [thioredoxin]-dithiol</text>
        <dbReference type="Rhea" id="RHEA:19993"/>
        <dbReference type="Rhea" id="RHEA-COMP:10698"/>
        <dbReference type="Rhea" id="RHEA-COMP:10700"/>
        <dbReference type="ChEBI" id="CHEBI:15377"/>
        <dbReference type="ChEBI" id="CHEBI:29950"/>
        <dbReference type="ChEBI" id="CHEBI:50058"/>
        <dbReference type="ChEBI" id="CHEBI:57844"/>
        <dbReference type="ChEBI" id="CHEBI:58772"/>
        <dbReference type="EC" id="1.8.4.11"/>
    </reaction>
</comment>
<evidence type="ECO:0000256" key="5">
    <source>
        <dbReference type="SAM" id="SignalP"/>
    </source>
</evidence>
<dbReference type="InterPro" id="IPR002569">
    <property type="entry name" value="Met_Sox_Rdtase_MsrA_dom"/>
</dbReference>
<feature type="chain" id="PRO_5032910653" description="Peptide methionine sulfoxide reductase MsrA" evidence="5">
    <location>
        <begin position="26"/>
        <end position="207"/>
    </location>
</feature>
<dbReference type="Pfam" id="PF01625">
    <property type="entry name" value="PMSR"/>
    <property type="match status" value="1"/>
</dbReference>
<evidence type="ECO:0000256" key="4">
    <source>
        <dbReference type="HAMAP-Rule" id="MF_01401"/>
    </source>
</evidence>
<keyword evidence="8" id="KW-1185">Reference proteome</keyword>
<evidence type="ECO:0000313" key="8">
    <source>
        <dbReference type="Proteomes" id="UP000588017"/>
    </source>
</evidence>
<comment type="function">
    <text evidence="4">Has an important function as a repair enzyme for proteins that have been inactivated by oxidation. Catalyzes the reversible oxidation-reduction of methionine sulfoxide in proteins to methionine.</text>
</comment>
<dbReference type="PANTHER" id="PTHR43774">
    <property type="entry name" value="PEPTIDE METHIONINE SULFOXIDE REDUCTASE"/>
    <property type="match status" value="1"/>
</dbReference>
<dbReference type="InterPro" id="IPR036509">
    <property type="entry name" value="Met_Sox_Rdtase_MsrA_sf"/>
</dbReference>
<dbReference type="Proteomes" id="UP000588017">
    <property type="component" value="Unassembled WGS sequence"/>
</dbReference>
<feature type="signal peptide" evidence="5">
    <location>
        <begin position="1"/>
        <end position="25"/>
    </location>
</feature>
<evidence type="ECO:0000256" key="3">
    <source>
        <dbReference type="ARBA" id="ARBA00048782"/>
    </source>
</evidence>
<dbReference type="AlphaFoldDB" id="A0A841K2G7"/>
<keyword evidence="1 4" id="KW-0560">Oxidoreductase</keyword>
<dbReference type="EC" id="1.8.4.11" evidence="4"/>
<gene>
    <name evidence="4" type="primary">msrA</name>
    <name evidence="7" type="ORF">HNQ73_000143</name>
</gene>
<feature type="active site" evidence="4">
    <location>
        <position position="45"/>
    </location>
</feature>
<evidence type="ECO:0000256" key="1">
    <source>
        <dbReference type="ARBA" id="ARBA00023002"/>
    </source>
</evidence>
<evidence type="ECO:0000256" key="2">
    <source>
        <dbReference type="ARBA" id="ARBA00047806"/>
    </source>
</evidence>
<proteinExistence type="inferred from homology"/>
<evidence type="ECO:0000259" key="6">
    <source>
        <dbReference type="Pfam" id="PF01625"/>
    </source>
</evidence>
<keyword evidence="5" id="KW-0732">Signal</keyword>
<dbReference type="EMBL" id="JACHEH010000001">
    <property type="protein sequence ID" value="MBB6166535.1"/>
    <property type="molecule type" value="Genomic_DNA"/>
</dbReference>
<comment type="similarity">
    <text evidence="4">Belongs to the MsrA Met sulfoxide reductase family.</text>
</comment>
<dbReference type="SUPFAM" id="SSF55068">
    <property type="entry name" value="Peptide methionine sulfoxide reductase"/>
    <property type="match status" value="1"/>
</dbReference>